<protein>
    <submittedName>
        <fullName evidence="2">Uncharacterized protein</fullName>
    </submittedName>
</protein>
<evidence type="ECO:0000313" key="3">
    <source>
        <dbReference type="Proteomes" id="UP001345219"/>
    </source>
</evidence>
<evidence type="ECO:0000256" key="1">
    <source>
        <dbReference type="SAM" id="MobiDB-lite"/>
    </source>
</evidence>
<comment type="caution">
    <text evidence="2">The sequence shown here is derived from an EMBL/GenBank/DDBJ whole genome shotgun (WGS) entry which is preliminary data.</text>
</comment>
<evidence type="ECO:0000313" key="2">
    <source>
        <dbReference type="EMBL" id="KAK4759537.1"/>
    </source>
</evidence>
<accession>A0AAN7K4Q9</accession>
<feature type="region of interest" description="Disordered" evidence="1">
    <location>
        <begin position="1"/>
        <end position="37"/>
    </location>
</feature>
<sequence length="118" mass="12545">MMDTMPSPDSSTDYANPATAGMDRRGNAGVSDNGKPLQVKKISKVGHKFGKMDNEGLPATNCISQECDGFLGMVKAMAIGTEKSSRTDDGSATFNVASDQDPIDETVEWLSCFVMTGE</sequence>
<proteinExistence type="predicted"/>
<organism evidence="2 3">
    <name type="scientific">Trapa incisa</name>
    <dbReference type="NCBI Taxonomy" id="236973"/>
    <lineage>
        <taxon>Eukaryota</taxon>
        <taxon>Viridiplantae</taxon>
        <taxon>Streptophyta</taxon>
        <taxon>Embryophyta</taxon>
        <taxon>Tracheophyta</taxon>
        <taxon>Spermatophyta</taxon>
        <taxon>Magnoliopsida</taxon>
        <taxon>eudicotyledons</taxon>
        <taxon>Gunneridae</taxon>
        <taxon>Pentapetalae</taxon>
        <taxon>rosids</taxon>
        <taxon>malvids</taxon>
        <taxon>Myrtales</taxon>
        <taxon>Lythraceae</taxon>
        <taxon>Trapa</taxon>
    </lineage>
</organism>
<dbReference type="EMBL" id="JAXIOK010000011">
    <property type="protein sequence ID" value="KAK4759537.1"/>
    <property type="molecule type" value="Genomic_DNA"/>
</dbReference>
<gene>
    <name evidence="2" type="ORF">SAY87_022668</name>
</gene>
<name>A0AAN7K4Q9_9MYRT</name>
<dbReference type="AlphaFoldDB" id="A0AAN7K4Q9"/>
<keyword evidence="3" id="KW-1185">Reference proteome</keyword>
<reference evidence="2 3" key="1">
    <citation type="journal article" date="2023" name="Hortic Res">
        <title>Pangenome of water caltrop reveals structural variations and asymmetric subgenome divergence after allopolyploidization.</title>
        <authorList>
            <person name="Zhang X."/>
            <person name="Chen Y."/>
            <person name="Wang L."/>
            <person name="Yuan Y."/>
            <person name="Fang M."/>
            <person name="Shi L."/>
            <person name="Lu R."/>
            <person name="Comes H.P."/>
            <person name="Ma Y."/>
            <person name="Chen Y."/>
            <person name="Huang G."/>
            <person name="Zhou Y."/>
            <person name="Zheng Z."/>
            <person name="Qiu Y."/>
        </authorList>
    </citation>
    <scope>NUCLEOTIDE SEQUENCE [LARGE SCALE GENOMIC DNA]</scope>
    <source>
        <tissue evidence="2">Roots</tissue>
    </source>
</reference>
<dbReference type="Proteomes" id="UP001345219">
    <property type="component" value="Chromosome 17"/>
</dbReference>